<proteinExistence type="predicted"/>
<sequence>MLSKYNDLFLLFQEEEMISQEVQNGKTELSKHLQILNDKIDAEINSIIDVNPQLLYVPNVRHIFYIVYQTL</sequence>
<dbReference type="Proteomes" id="UP000767854">
    <property type="component" value="Unassembled WGS sequence"/>
</dbReference>
<dbReference type="RefSeq" id="WP_204665279.1">
    <property type="nucleotide sequence ID" value="NZ_JAFBDT010000033.1"/>
</dbReference>
<gene>
    <name evidence="1" type="ORF">JOC49_002424</name>
</gene>
<protein>
    <submittedName>
        <fullName evidence="1">Uncharacterized protein</fullName>
    </submittedName>
</protein>
<dbReference type="EMBL" id="JAFBDT010000033">
    <property type="protein sequence ID" value="MBM7562851.1"/>
    <property type="molecule type" value="Genomic_DNA"/>
</dbReference>
<evidence type="ECO:0000313" key="2">
    <source>
        <dbReference type="Proteomes" id="UP000767854"/>
    </source>
</evidence>
<evidence type="ECO:0000313" key="1">
    <source>
        <dbReference type="EMBL" id="MBM7562851.1"/>
    </source>
</evidence>
<organism evidence="1 2">
    <name type="scientific">Fusibacter tunisiensis</name>
    <dbReference type="NCBI Taxonomy" id="1008308"/>
    <lineage>
        <taxon>Bacteria</taxon>
        <taxon>Bacillati</taxon>
        <taxon>Bacillota</taxon>
        <taxon>Clostridia</taxon>
        <taxon>Eubacteriales</taxon>
        <taxon>Eubacteriales Family XII. Incertae Sedis</taxon>
        <taxon>Fusibacter</taxon>
    </lineage>
</organism>
<comment type="caution">
    <text evidence="1">The sequence shown here is derived from an EMBL/GenBank/DDBJ whole genome shotgun (WGS) entry which is preliminary data.</text>
</comment>
<accession>A0ABS2MTV0</accession>
<name>A0ABS2MTV0_9FIRM</name>
<keyword evidence="2" id="KW-1185">Reference proteome</keyword>
<reference evidence="1 2" key="1">
    <citation type="submission" date="2021-01" db="EMBL/GenBank/DDBJ databases">
        <title>Genomic Encyclopedia of Type Strains, Phase IV (KMG-IV): sequencing the most valuable type-strain genomes for metagenomic binning, comparative biology and taxonomic classification.</title>
        <authorList>
            <person name="Goeker M."/>
        </authorList>
    </citation>
    <scope>NUCLEOTIDE SEQUENCE [LARGE SCALE GENOMIC DNA]</scope>
    <source>
        <strain evidence="1 2">DSM 24436</strain>
    </source>
</reference>